<gene>
    <name evidence="5" type="ORF">NCTC12961_00447</name>
</gene>
<name>A0A2X4UBB7_SERPL</name>
<evidence type="ECO:0008006" key="7">
    <source>
        <dbReference type="Google" id="ProtNLM"/>
    </source>
</evidence>
<evidence type="ECO:0000313" key="6">
    <source>
        <dbReference type="Proteomes" id="UP000248897"/>
    </source>
</evidence>
<proteinExistence type="predicted"/>
<organism evidence="5 6">
    <name type="scientific">Serratia plymuthica</name>
    <dbReference type="NCBI Taxonomy" id="82996"/>
    <lineage>
        <taxon>Bacteria</taxon>
        <taxon>Pseudomonadati</taxon>
        <taxon>Pseudomonadota</taxon>
        <taxon>Gammaproteobacteria</taxon>
        <taxon>Enterobacterales</taxon>
        <taxon>Yersiniaceae</taxon>
        <taxon>Serratia</taxon>
    </lineage>
</organism>
<protein>
    <recommendedName>
        <fullName evidence="7">DUF3971 domain-containing protein</fullName>
    </recommendedName>
</protein>
<evidence type="ECO:0000256" key="4">
    <source>
        <dbReference type="ARBA" id="ARBA00023136"/>
    </source>
</evidence>
<dbReference type="GO" id="GO:0097347">
    <property type="term" value="C:TAM protein secretion complex"/>
    <property type="evidence" value="ECO:0007669"/>
    <property type="project" value="TreeGrafter"/>
</dbReference>
<keyword evidence="3" id="KW-1133">Transmembrane helix</keyword>
<dbReference type="Proteomes" id="UP000248897">
    <property type="component" value="Chromosome 1"/>
</dbReference>
<comment type="subcellular location">
    <subcellularLocation>
        <location evidence="1">Membrane</location>
        <topology evidence="1">Single-pass membrane protein</topology>
    </subcellularLocation>
</comment>
<dbReference type="GO" id="GO:0005886">
    <property type="term" value="C:plasma membrane"/>
    <property type="evidence" value="ECO:0007669"/>
    <property type="project" value="TreeGrafter"/>
</dbReference>
<dbReference type="PANTHER" id="PTHR36985:SF1">
    <property type="entry name" value="TRANSLOCATION AND ASSEMBLY MODULE SUBUNIT TAMB"/>
    <property type="match status" value="1"/>
</dbReference>
<dbReference type="EMBL" id="LS483469">
    <property type="protein sequence ID" value="SQI30110.1"/>
    <property type="molecule type" value="Genomic_DNA"/>
</dbReference>
<evidence type="ECO:0000313" key="5">
    <source>
        <dbReference type="EMBL" id="SQI30110.1"/>
    </source>
</evidence>
<dbReference type="AlphaFoldDB" id="A0A2X4UBB7"/>
<keyword evidence="2" id="KW-0812">Transmembrane</keyword>
<sequence length="206" mass="22338">MRDELKVALNLSGPVGAQLDMQTQLAEAGLPLALTLQSKQLKWPLSGEAQYQINDFRLRFNGKATDYALSTRANIKGQDLPPAVLTLDGKGNVEQFKLDRLRLAALQGNADLTALVDWSKAISWNSQLMLSGINTAKQWPEWPAKLDGKITTRGSLHGGSWQLQVPVLQLDGNVKQNKVTARGSLSGNAAGQWKIPGIDLTLGVTN</sequence>
<keyword evidence="4" id="KW-0472">Membrane</keyword>
<evidence type="ECO:0000256" key="1">
    <source>
        <dbReference type="ARBA" id="ARBA00004167"/>
    </source>
</evidence>
<dbReference type="PANTHER" id="PTHR36985">
    <property type="entry name" value="TRANSLOCATION AND ASSEMBLY MODULE SUBUNIT TAMB"/>
    <property type="match status" value="1"/>
</dbReference>
<dbReference type="GO" id="GO:0009306">
    <property type="term" value="P:protein secretion"/>
    <property type="evidence" value="ECO:0007669"/>
    <property type="project" value="TreeGrafter"/>
</dbReference>
<evidence type="ECO:0000256" key="2">
    <source>
        <dbReference type="ARBA" id="ARBA00022692"/>
    </source>
</evidence>
<evidence type="ECO:0000256" key="3">
    <source>
        <dbReference type="ARBA" id="ARBA00022989"/>
    </source>
</evidence>
<reference evidence="5 6" key="1">
    <citation type="submission" date="2018-06" db="EMBL/GenBank/DDBJ databases">
        <authorList>
            <consortium name="Pathogen Informatics"/>
            <person name="Doyle S."/>
        </authorList>
    </citation>
    <scope>NUCLEOTIDE SEQUENCE [LARGE SCALE GENOMIC DNA]</scope>
    <source>
        <strain evidence="5 6">NCTC12961</strain>
    </source>
</reference>
<accession>A0A2X4UBB7</accession>